<protein>
    <submittedName>
        <fullName evidence="1">Uncharacterized protein</fullName>
    </submittedName>
</protein>
<evidence type="ECO:0000313" key="2">
    <source>
        <dbReference type="Proteomes" id="UP000826195"/>
    </source>
</evidence>
<organism evidence="1 2">
    <name type="scientific">Cotesia glomerata</name>
    <name type="common">Lepidopteran parasitic wasp</name>
    <name type="synonym">Apanteles glomeratus</name>
    <dbReference type="NCBI Taxonomy" id="32391"/>
    <lineage>
        <taxon>Eukaryota</taxon>
        <taxon>Metazoa</taxon>
        <taxon>Ecdysozoa</taxon>
        <taxon>Arthropoda</taxon>
        <taxon>Hexapoda</taxon>
        <taxon>Insecta</taxon>
        <taxon>Pterygota</taxon>
        <taxon>Neoptera</taxon>
        <taxon>Endopterygota</taxon>
        <taxon>Hymenoptera</taxon>
        <taxon>Apocrita</taxon>
        <taxon>Ichneumonoidea</taxon>
        <taxon>Braconidae</taxon>
        <taxon>Microgastrinae</taxon>
        <taxon>Cotesia</taxon>
    </lineage>
</organism>
<proteinExistence type="predicted"/>
<dbReference type="EMBL" id="JAHXZJ010000001">
    <property type="protein sequence ID" value="KAH0568350.1"/>
    <property type="molecule type" value="Genomic_DNA"/>
</dbReference>
<reference evidence="1 2" key="1">
    <citation type="journal article" date="2021" name="J. Hered.">
        <title>A chromosome-level genome assembly of the parasitoid wasp, Cotesia glomerata (Hymenoptera: Braconidae).</title>
        <authorList>
            <person name="Pinto B.J."/>
            <person name="Weis J.J."/>
            <person name="Gamble T."/>
            <person name="Ode P.J."/>
            <person name="Paul R."/>
            <person name="Zaspel J.M."/>
        </authorList>
    </citation>
    <scope>NUCLEOTIDE SEQUENCE [LARGE SCALE GENOMIC DNA]</scope>
    <source>
        <strain evidence="1">CgM1</strain>
    </source>
</reference>
<comment type="caution">
    <text evidence="1">The sequence shown here is derived from an EMBL/GenBank/DDBJ whole genome shotgun (WGS) entry which is preliminary data.</text>
</comment>
<dbReference type="Proteomes" id="UP000826195">
    <property type="component" value="Unassembled WGS sequence"/>
</dbReference>
<gene>
    <name evidence="1" type="ORF">KQX54_020501</name>
</gene>
<accession>A0AAV7J6E7</accession>
<dbReference type="AlphaFoldDB" id="A0AAV7J6E7"/>
<evidence type="ECO:0000313" key="1">
    <source>
        <dbReference type="EMBL" id="KAH0568350.1"/>
    </source>
</evidence>
<name>A0AAV7J6E7_COTGL</name>
<sequence>MEAGKLRREVTTWRLCAMLHWVDYTVSVCIFVHSRHTRLLLYTTALFDNKVQDEEEEEPEDNFVQRVLPMEAHERQPEMTPDPYGLGLFEKTAFIPMITSVWCGLYAQSRMSYYKNALDGSEYTAILFYFYPTLRSTACVQLGSCILYIFTMGRDEHVPLGGNSWAIRPSSTIRVLLG</sequence>
<keyword evidence="2" id="KW-1185">Reference proteome</keyword>